<sequence>MKLNDIQVIDLFAGPGGLGEGFSSAADEAFKILVSAEKDQFAYQTLRLRAYYRLLLRKAQDKQSLYLDFCNDFRDSPWDEGTEDLWREAGEEAKLIELGTESGNAELDSAIQQKLNQELPWVLIGGPPCQAYSLVGRSRNKGKIDYQPENDDRHFLYKEYLRIIQKYRPAIFVMENVKGILSSKVNGELIFHSILKDLSDPDSAFNEGKSAGGYRILSLVKDVVFKRGDSPTSINPHDFIIQAEEYGVPQARHRVILLGVREDIQITGTQLLRKVEKQVSVGEVTFDLPPLRSKLSREEDSSQIWAGTVSGHAKYLTSNSNDQKLGHEIHMAMNGISKHIHTGGTRMPAENYPLPVQSELLAEWYTQNRPQVWLNHEARAHMASDLRRYLYAAAFAKAYNRSPKGADDFRVPGLEPQHKNWETGNFADRFRVQVSDKPSNTVTSHMAKDGHYFIHYDPSQCRSLTVREAARIQTFPDNYFFQGNRTQQYHQVGNAVPPYLAKQIAEIVYNLFACLKI</sequence>
<dbReference type="InterPro" id="IPR029063">
    <property type="entry name" value="SAM-dependent_MTases_sf"/>
</dbReference>
<dbReference type="InterPro" id="IPR050390">
    <property type="entry name" value="C5-Methyltransferase"/>
</dbReference>
<dbReference type="PRINTS" id="PR00105">
    <property type="entry name" value="C5METTRFRASE"/>
</dbReference>
<organism evidence="9 10">
    <name type="scientific">Methylomonas fluvii</name>
    <dbReference type="NCBI Taxonomy" id="1854564"/>
    <lineage>
        <taxon>Bacteria</taxon>
        <taxon>Pseudomonadati</taxon>
        <taxon>Pseudomonadota</taxon>
        <taxon>Gammaproteobacteria</taxon>
        <taxon>Methylococcales</taxon>
        <taxon>Methylococcaceae</taxon>
        <taxon>Methylomonas</taxon>
    </lineage>
</organism>
<comment type="similarity">
    <text evidence="7 8">Belongs to the class I-like SAM-binding methyltransferase superfamily. C5-methyltransferase family.</text>
</comment>
<dbReference type="Gene3D" id="3.40.50.150">
    <property type="entry name" value="Vaccinia Virus protein VP39"/>
    <property type="match status" value="1"/>
</dbReference>
<dbReference type="Pfam" id="PF00145">
    <property type="entry name" value="DNA_methylase"/>
    <property type="match status" value="2"/>
</dbReference>
<proteinExistence type="inferred from homology"/>
<keyword evidence="2 7" id="KW-0489">Methyltransferase</keyword>
<dbReference type="Proteomes" id="UP000641152">
    <property type="component" value="Unassembled WGS sequence"/>
</dbReference>
<evidence type="ECO:0000256" key="7">
    <source>
        <dbReference type="PROSITE-ProRule" id="PRU01016"/>
    </source>
</evidence>
<dbReference type="PANTHER" id="PTHR10629:SF52">
    <property type="entry name" value="DNA (CYTOSINE-5)-METHYLTRANSFERASE 1"/>
    <property type="match status" value="1"/>
</dbReference>
<evidence type="ECO:0000256" key="2">
    <source>
        <dbReference type="ARBA" id="ARBA00022603"/>
    </source>
</evidence>
<feature type="active site" evidence="7">
    <location>
        <position position="129"/>
    </location>
</feature>
<comment type="caution">
    <text evidence="9">The sequence shown here is derived from an EMBL/GenBank/DDBJ whole genome shotgun (WGS) entry which is preliminary data.</text>
</comment>
<dbReference type="EMBL" id="JACXST010000004">
    <property type="protein sequence ID" value="MBD9363763.1"/>
    <property type="molecule type" value="Genomic_DNA"/>
</dbReference>
<accession>A0ABR9DKX6</accession>
<keyword evidence="3 7" id="KW-0808">Transferase</keyword>
<keyword evidence="4 7" id="KW-0949">S-adenosyl-L-methionine</keyword>
<dbReference type="InterPro" id="IPR001525">
    <property type="entry name" value="C5_MeTfrase"/>
</dbReference>
<evidence type="ECO:0000256" key="3">
    <source>
        <dbReference type="ARBA" id="ARBA00022679"/>
    </source>
</evidence>
<evidence type="ECO:0000256" key="4">
    <source>
        <dbReference type="ARBA" id="ARBA00022691"/>
    </source>
</evidence>
<evidence type="ECO:0000256" key="1">
    <source>
        <dbReference type="ARBA" id="ARBA00011975"/>
    </source>
</evidence>
<evidence type="ECO:0000256" key="6">
    <source>
        <dbReference type="ARBA" id="ARBA00047422"/>
    </source>
</evidence>
<dbReference type="RefSeq" id="WP_192396478.1">
    <property type="nucleotide sequence ID" value="NZ_CAJHIU010000004.1"/>
</dbReference>
<dbReference type="SUPFAM" id="SSF53335">
    <property type="entry name" value="S-adenosyl-L-methionine-dependent methyltransferases"/>
    <property type="match status" value="1"/>
</dbReference>
<comment type="catalytic activity">
    <reaction evidence="6">
        <text>a 2'-deoxycytidine in DNA + S-adenosyl-L-methionine = a 5-methyl-2'-deoxycytidine in DNA + S-adenosyl-L-homocysteine + H(+)</text>
        <dbReference type="Rhea" id="RHEA:13681"/>
        <dbReference type="Rhea" id="RHEA-COMP:11369"/>
        <dbReference type="Rhea" id="RHEA-COMP:11370"/>
        <dbReference type="ChEBI" id="CHEBI:15378"/>
        <dbReference type="ChEBI" id="CHEBI:57856"/>
        <dbReference type="ChEBI" id="CHEBI:59789"/>
        <dbReference type="ChEBI" id="CHEBI:85452"/>
        <dbReference type="ChEBI" id="CHEBI:85454"/>
        <dbReference type="EC" id="2.1.1.37"/>
    </reaction>
</comment>
<dbReference type="PROSITE" id="PS51679">
    <property type="entry name" value="SAM_MT_C5"/>
    <property type="match status" value="1"/>
</dbReference>
<dbReference type="NCBIfam" id="TIGR00675">
    <property type="entry name" value="dcm"/>
    <property type="match status" value="1"/>
</dbReference>
<evidence type="ECO:0000256" key="8">
    <source>
        <dbReference type="RuleBase" id="RU000416"/>
    </source>
</evidence>
<evidence type="ECO:0000313" key="10">
    <source>
        <dbReference type="Proteomes" id="UP000641152"/>
    </source>
</evidence>
<dbReference type="GO" id="GO:0008168">
    <property type="term" value="F:methyltransferase activity"/>
    <property type="evidence" value="ECO:0007669"/>
    <property type="project" value="UniProtKB-KW"/>
</dbReference>
<gene>
    <name evidence="9" type="ORF">EBB_25375</name>
</gene>
<dbReference type="Gene3D" id="3.90.120.10">
    <property type="entry name" value="DNA Methylase, subunit A, domain 2"/>
    <property type="match status" value="1"/>
</dbReference>
<name>A0ABR9DKX6_9GAMM</name>
<dbReference type="EC" id="2.1.1.37" evidence="1"/>
<protein>
    <recommendedName>
        <fullName evidence="1">DNA (cytosine-5-)-methyltransferase</fullName>
        <ecNumber evidence="1">2.1.1.37</ecNumber>
    </recommendedName>
</protein>
<reference evidence="9 10" key="1">
    <citation type="submission" date="2020-09" db="EMBL/GenBank/DDBJ databases">
        <title>Methylomonas albis sp. nov. and Methylomonas fluvii sp. nov.: Two cold-adapted methanotrophs from the River Elbe and an amended description of Methylovulum psychrotolerans strain Eb1.</title>
        <authorList>
            <person name="Bussmann I.K."/>
            <person name="Klings K.-W."/>
            <person name="Warnstedt J."/>
            <person name="Hoppert M."/>
            <person name="Saborowski A."/>
            <person name="Horn F."/>
            <person name="Liebner S."/>
        </authorList>
    </citation>
    <scope>NUCLEOTIDE SEQUENCE [LARGE SCALE GENOMIC DNA]</scope>
    <source>
        <strain evidence="9 10">EbB</strain>
    </source>
</reference>
<keyword evidence="10" id="KW-1185">Reference proteome</keyword>
<evidence type="ECO:0000313" key="9">
    <source>
        <dbReference type="EMBL" id="MBD9363763.1"/>
    </source>
</evidence>
<dbReference type="GO" id="GO:0032259">
    <property type="term" value="P:methylation"/>
    <property type="evidence" value="ECO:0007669"/>
    <property type="project" value="UniProtKB-KW"/>
</dbReference>
<dbReference type="PANTHER" id="PTHR10629">
    <property type="entry name" value="CYTOSINE-SPECIFIC METHYLTRANSFERASE"/>
    <property type="match status" value="1"/>
</dbReference>
<evidence type="ECO:0000256" key="5">
    <source>
        <dbReference type="ARBA" id="ARBA00022747"/>
    </source>
</evidence>
<keyword evidence="5" id="KW-0680">Restriction system</keyword>